<evidence type="ECO:0000256" key="1">
    <source>
        <dbReference type="SAM" id="Phobius"/>
    </source>
</evidence>
<proteinExistence type="predicted"/>
<dbReference type="RefSeq" id="WP_049036537.1">
    <property type="nucleotide sequence ID" value="NZ_LR025745.1"/>
</dbReference>
<organism evidence="2 3">
    <name type="scientific">Burkholderia stabilis</name>
    <dbReference type="NCBI Taxonomy" id="95485"/>
    <lineage>
        <taxon>Bacteria</taxon>
        <taxon>Pseudomonadati</taxon>
        <taxon>Pseudomonadota</taxon>
        <taxon>Betaproteobacteria</taxon>
        <taxon>Burkholderiales</taxon>
        <taxon>Burkholderiaceae</taxon>
        <taxon>Burkholderia</taxon>
        <taxon>Burkholderia cepacia complex</taxon>
    </lineage>
</organism>
<geneLocation type="plasmid" evidence="3">
    <name>iv</name>
</geneLocation>
<keyword evidence="1" id="KW-1133">Transmembrane helix</keyword>
<keyword evidence="1" id="KW-0472">Membrane</keyword>
<evidence type="ECO:0000313" key="3">
    <source>
        <dbReference type="Proteomes" id="UP000268684"/>
    </source>
</evidence>
<sequence>MRKNILKWWSGLQQNQSRQAARDAWRASFNVTDETQWAVYMNGVRAGHVTEQMIRRIEHLLQDDKRLRYWHLGRVGEGLSTVLNVMSELVRFLAVGFATVSGLVVFAALCSSTEVARWLQLAAAQPADTARTLSTAATGISLVMMAATIAYLMGRINEASPDPDPYRDAWIDRVRIAAQIVTLGALSCELPVANGRLIRLPHGGVFLRRGNEVLHGMGDA</sequence>
<keyword evidence="3" id="KW-1185">Reference proteome</keyword>
<dbReference type="GeneID" id="39468089"/>
<evidence type="ECO:0000313" key="2">
    <source>
        <dbReference type="EMBL" id="VBB17463.1"/>
    </source>
</evidence>
<keyword evidence="2" id="KW-0614">Plasmid</keyword>
<feature type="transmembrane region" description="Helical" evidence="1">
    <location>
        <begin position="129"/>
        <end position="152"/>
    </location>
</feature>
<accession>A0AAJ5T9I8</accession>
<name>A0AAJ5T9I8_9BURK</name>
<dbReference type="AlphaFoldDB" id="A0AAJ5T9I8"/>
<reference evidence="2 3" key="1">
    <citation type="submission" date="2017-11" db="EMBL/GenBank/DDBJ databases">
        <authorList>
            <person name="Seth-Smith MB H."/>
        </authorList>
    </citation>
    <scope>NUCLEOTIDE SEQUENCE [LARGE SCALE GENOMIC DNA]</scope>
    <source>
        <strain evidence="2">E</strain>
        <plasmid evidence="3">iv</plasmid>
    </source>
</reference>
<keyword evidence="1" id="KW-0812">Transmembrane</keyword>
<dbReference type="EMBL" id="LR025745">
    <property type="protein sequence ID" value="VBB17463.1"/>
    <property type="molecule type" value="Genomic_DNA"/>
</dbReference>
<feature type="transmembrane region" description="Helical" evidence="1">
    <location>
        <begin position="89"/>
        <end position="109"/>
    </location>
</feature>
<protein>
    <submittedName>
        <fullName evidence="2">Uncharacterized protein</fullName>
    </submittedName>
</protein>
<gene>
    <name evidence="2" type="ORF">BSTAB16_7682</name>
</gene>
<dbReference type="Proteomes" id="UP000268684">
    <property type="component" value="Plasmid IV"/>
</dbReference>